<organism evidence="3 4">
    <name type="scientific">Asbolus verrucosus</name>
    <name type="common">Desert ironclad beetle</name>
    <dbReference type="NCBI Taxonomy" id="1661398"/>
    <lineage>
        <taxon>Eukaryota</taxon>
        <taxon>Metazoa</taxon>
        <taxon>Ecdysozoa</taxon>
        <taxon>Arthropoda</taxon>
        <taxon>Hexapoda</taxon>
        <taxon>Insecta</taxon>
        <taxon>Pterygota</taxon>
        <taxon>Neoptera</taxon>
        <taxon>Endopterygota</taxon>
        <taxon>Coleoptera</taxon>
        <taxon>Polyphaga</taxon>
        <taxon>Cucujiformia</taxon>
        <taxon>Tenebrionidae</taxon>
        <taxon>Pimeliinae</taxon>
        <taxon>Asbolus</taxon>
    </lineage>
</organism>
<name>A0A482V8R0_ASBVE</name>
<dbReference type="GO" id="GO:0006032">
    <property type="term" value="P:chitin catabolic process"/>
    <property type="evidence" value="ECO:0007669"/>
    <property type="project" value="TreeGrafter"/>
</dbReference>
<dbReference type="STRING" id="1661398.A0A482V8R0"/>
<evidence type="ECO:0000259" key="2">
    <source>
        <dbReference type="Pfam" id="PF00704"/>
    </source>
</evidence>
<dbReference type="GO" id="GO:0008061">
    <property type="term" value="F:chitin binding"/>
    <property type="evidence" value="ECO:0007669"/>
    <property type="project" value="TreeGrafter"/>
</dbReference>
<protein>
    <submittedName>
        <fullName evidence="3">Mucin-17-like</fullName>
    </submittedName>
</protein>
<dbReference type="PANTHER" id="PTHR11177">
    <property type="entry name" value="CHITINASE"/>
    <property type="match status" value="1"/>
</dbReference>
<feature type="domain" description="GH18" evidence="2">
    <location>
        <begin position="74"/>
        <end position="268"/>
    </location>
</feature>
<dbReference type="OrthoDB" id="76388at2759"/>
<evidence type="ECO:0000313" key="3">
    <source>
        <dbReference type="EMBL" id="RZB39635.1"/>
    </source>
</evidence>
<dbReference type="AlphaFoldDB" id="A0A482V8R0"/>
<dbReference type="PANTHER" id="PTHR11177:SF235">
    <property type="entry name" value="CHITINASE-LIKE PROTEIN IDGF1-RELATED"/>
    <property type="match status" value="1"/>
</dbReference>
<dbReference type="EMBL" id="QDEB01126684">
    <property type="protein sequence ID" value="RZB39635.1"/>
    <property type="molecule type" value="Genomic_DNA"/>
</dbReference>
<evidence type="ECO:0000313" key="4">
    <source>
        <dbReference type="Proteomes" id="UP000292052"/>
    </source>
</evidence>
<dbReference type="Pfam" id="PF00704">
    <property type="entry name" value="Glyco_hydro_18"/>
    <property type="match status" value="1"/>
</dbReference>
<gene>
    <name evidence="3" type="ORF">BDFB_005074</name>
</gene>
<dbReference type="SUPFAM" id="SSF51445">
    <property type="entry name" value="(Trans)glycosidases"/>
    <property type="match status" value="1"/>
</dbReference>
<dbReference type="PROSITE" id="PS51257">
    <property type="entry name" value="PROKAR_LIPOPROTEIN"/>
    <property type="match status" value="1"/>
</dbReference>
<dbReference type="GO" id="GO:0005576">
    <property type="term" value="C:extracellular region"/>
    <property type="evidence" value="ECO:0007669"/>
    <property type="project" value="TreeGrafter"/>
</dbReference>
<accession>A0A482V8R0</accession>
<reference evidence="3 4" key="1">
    <citation type="submission" date="2017-03" db="EMBL/GenBank/DDBJ databases">
        <title>Genome of the blue death feigning beetle - Asbolus verrucosus.</title>
        <authorList>
            <person name="Rider S.D."/>
        </authorList>
    </citation>
    <scope>NUCLEOTIDE SEQUENCE [LARGE SCALE GENOMIC DNA]</scope>
    <source>
        <strain evidence="3">Butters</strain>
        <tissue evidence="3">Head and leg muscle</tissue>
    </source>
</reference>
<dbReference type="Gene3D" id="3.20.20.80">
    <property type="entry name" value="Glycosidases"/>
    <property type="match status" value="1"/>
</dbReference>
<dbReference type="InterPro" id="IPR001223">
    <property type="entry name" value="Glyco_hydro18_cat"/>
</dbReference>
<feature type="chain" id="PRO_5019833944" evidence="1">
    <location>
        <begin position="18"/>
        <end position="269"/>
    </location>
</feature>
<dbReference type="GO" id="GO:0004568">
    <property type="term" value="F:chitinase activity"/>
    <property type="evidence" value="ECO:0007669"/>
    <property type="project" value="TreeGrafter"/>
</dbReference>
<dbReference type="InterPro" id="IPR050314">
    <property type="entry name" value="Glycosyl_Hydrlase_18"/>
</dbReference>
<sequence>MKIPSAILLIFVAGALASCPGKKTNSKLICYYSKLREVDSCKCSHVVLPASSDVKSIDRIRVRLKGVKILITVNEFSQGLVDILKSSKVDGIEIGLKKLDSKNDISDFISTVRSKLGADLYIILSVPPKAETVAKYYDFKTLSRNADLFVLQTAFLGASKNVTFHPSRLSGLWDMQNTVRLRNEKIINPIKDSVVDLVSGLGAPLSKLVITSPVQAFRFKLQDGKFTAPGSPALEVQSLDRNELCRIMKNGGNWTLERDQDQAGPYIFR</sequence>
<dbReference type="InterPro" id="IPR017853">
    <property type="entry name" value="GH"/>
</dbReference>
<evidence type="ECO:0000256" key="1">
    <source>
        <dbReference type="SAM" id="SignalP"/>
    </source>
</evidence>
<dbReference type="Proteomes" id="UP000292052">
    <property type="component" value="Unassembled WGS sequence"/>
</dbReference>
<keyword evidence="1" id="KW-0732">Signal</keyword>
<proteinExistence type="predicted"/>
<feature type="signal peptide" evidence="1">
    <location>
        <begin position="1"/>
        <end position="17"/>
    </location>
</feature>
<dbReference type="GO" id="GO:0005975">
    <property type="term" value="P:carbohydrate metabolic process"/>
    <property type="evidence" value="ECO:0007669"/>
    <property type="project" value="InterPro"/>
</dbReference>
<keyword evidence="4" id="KW-1185">Reference proteome</keyword>
<comment type="caution">
    <text evidence="3">The sequence shown here is derived from an EMBL/GenBank/DDBJ whole genome shotgun (WGS) entry which is preliminary data.</text>
</comment>